<dbReference type="InterPro" id="IPR018707">
    <property type="entry name" value="LpxR"/>
</dbReference>
<organism evidence="3 4">
    <name type="scientific">Peiella sedimenti</name>
    <dbReference type="NCBI Taxonomy" id="3061083"/>
    <lineage>
        <taxon>Bacteria</taxon>
        <taxon>Pseudomonadati</taxon>
        <taxon>Pseudomonadota</taxon>
        <taxon>Alphaproteobacteria</taxon>
        <taxon>Caulobacterales</taxon>
        <taxon>Caulobacteraceae</taxon>
        <taxon>Peiella</taxon>
    </lineage>
</organism>
<comment type="caution">
    <text evidence="3">The sequence shown here is derived from an EMBL/GenBank/DDBJ whole genome shotgun (WGS) entry which is preliminary data.</text>
</comment>
<evidence type="ECO:0000313" key="4">
    <source>
        <dbReference type="Proteomes" id="UP001169063"/>
    </source>
</evidence>
<evidence type="ECO:0000256" key="2">
    <source>
        <dbReference type="SAM" id="SignalP"/>
    </source>
</evidence>
<feature type="chain" id="PRO_5046234352" evidence="2">
    <location>
        <begin position="30"/>
        <end position="285"/>
    </location>
</feature>
<feature type="signal peptide" evidence="2">
    <location>
        <begin position="1"/>
        <end position="29"/>
    </location>
</feature>
<protein>
    <submittedName>
        <fullName evidence="3">DUF2219 family protein</fullName>
    </submittedName>
</protein>
<dbReference type="RefSeq" id="WP_302109360.1">
    <property type="nucleotide sequence ID" value="NZ_JAUKTR010000002.1"/>
</dbReference>
<keyword evidence="4" id="KW-1185">Reference proteome</keyword>
<gene>
    <name evidence="3" type="ORF">Q0812_05755</name>
</gene>
<proteinExistence type="predicted"/>
<name>A0ABT8SK43_9CAUL</name>
<dbReference type="Pfam" id="PF09982">
    <property type="entry name" value="LpxR"/>
    <property type="match status" value="1"/>
</dbReference>
<keyword evidence="2" id="KW-0732">Signal</keyword>
<dbReference type="InterPro" id="IPR037107">
    <property type="entry name" value="Put_OMP_sf"/>
</dbReference>
<sequence>MLGDVGRYAKTAGAFSALAVLSAPLCALAAQPAGYVPGHPFTEDDGAPMHTGPVVDRLRDIPTPAPVNGSQGSLTSSIGFDGDGLTGMRTREVWREDEGRIDRLRVTVAGPLRGQGGAPWVVGDPNQAELDAQAYDISYTRGWPVRYQGETMDVELIPHAGVGATSDGGSVEAGATIRIGETQVVDGRRYGDEGRWYLFAAGSGRAVGMNWRRNLNGGWSRDGMSHDAGAYIGDAQVGVAWRRGDVQASFGYVHREIEAEGLAGEGFDRDRTEGLLAFQISIKPQ</sequence>
<dbReference type="Gene3D" id="2.40.128.140">
    <property type="entry name" value="Outer membrane protein"/>
    <property type="match status" value="1"/>
</dbReference>
<reference evidence="3" key="1">
    <citation type="submission" date="2023-07" db="EMBL/GenBank/DDBJ databases">
        <title>Brevundimonas soil sp. nov., isolated from the soil of chemical plant.</title>
        <authorList>
            <person name="Wu N."/>
        </authorList>
    </citation>
    <scope>NUCLEOTIDE SEQUENCE</scope>
    <source>
        <strain evidence="3">XZ-24</strain>
    </source>
</reference>
<accession>A0ABT8SK43</accession>
<feature type="region of interest" description="Disordered" evidence="1">
    <location>
        <begin position="39"/>
        <end position="81"/>
    </location>
</feature>
<evidence type="ECO:0000256" key="1">
    <source>
        <dbReference type="SAM" id="MobiDB-lite"/>
    </source>
</evidence>
<dbReference type="EMBL" id="JAUKTR010000002">
    <property type="protein sequence ID" value="MDO1558929.1"/>
    <property type="molecule type" value="Genomic_DNA"/>
</dbReference>
<dbReference type="Proteomes" id="UP001169063">
    <property type="component" value="Unassembled WGS sequence"/>
</dbReference>
<feature type="compositionally biased region" description="Polar residues" evidence="1">
    <location>
        <begin position="68"/>
        <end position="78"/>
    </location>
</feature>
<evidence type="ECO:0000313" key="3">
    <source>
        <dbReference type="EMBL" id="MDO1558929.1"/>
    </source>
</evidence>